<comment type="caution">
    <text evidence="1">The sequence shown here is derived from an EMBL/GenBank/DDBJ whole genome shotgun (WGS) entry which is preliminary data.</text>
</comment>
<dbReference type="AlphaFoldDB" id="A0A2P2EEF2"/>
<evidence type="ECO:0008006" key="3">
    <source>
        <dbReference type="Google" id="ProtNLM"/>
    </source>
</evidence>
<reference evidence="1 2" key="1">
    <citation type="journal article" date="2018" name="Genome Announc.">
        <title>Draft Genome Sequence of "Candidatus Phycosocius bacilliformis," an Alphaproteobacterial Ectosymbiont of the Hydrocarbon-Producing Green Alga Botryococcus braunii.</title>
        <authorList>
            <person name="Tanabe Y."/>
            <person name="Yamaguchi H."/>
            <person name="Watanabe M.M."/>
        </authorList>
    </citation>
    <scope>NUCLEOTIDE SEQUENCE [LARGE SCALE GENOMIC DNA]</scope>
    <source>
        <strain evidence="1 2">BOTRYCO-2</strain>
    </source>
</reference>
<dbReference type="Gene3D" id="3.40.630.30">
    <property type="match status" value="1"/>
</dbReference>
<dbReference type="EMBL" id="BFBR01000015">
    <property type="protein sequence ID" value="GBF59442.1"/>
    <property type="molecule type" value="Genomic_DNA"/>
</dbReference>
<name>A0A2P2EEF2_9PROT</name>
<organism evidence="1 2">
    <name type="scientific">Candidatus Phycosocius bacilliformis</name>
    <dbReference type="NCBI Taxonomy" id="1445552"/>
    <lineage>
        <taxon>Bacteria</taxon>
        <taxon>Pseudomonadati</taxon>
        <taxon>Pseudomonadota</taxon>
        <taxon>Alphaproteobacteria</taxon>
        <taxon>Caulobacterales</taxon>
        <taxon>Caulobacterales incertae sedis</taxon>
        <taxon>Candidatus Phycosocius</taxon>
    </lineage>
</organism>
<dbReference type="InterPro" id="IPR010037">
    <property type="entry name" value="FkbH_domain"/>
</dbReference>
<dbReference type="RefSeq" id="WP_108986327.1">
    <property type="nucleotide sequence ID" value="NZ_BFBR01000015.1"/>
</dbReference>
<sequence length="608" mass="66407">MKETVALDVARAPLVLPERLAGERAKTAKLVAQRSLIVWGEHCSECAAPACYTACNFYTPRPDGHCRRFVHGIETVEHGGPTDIPLTRIRFRRWGKLEGRGPVRALGLAEAARLEQAVRPALGLGLAVLARKLARDQTNHHRALAQGKAEGFDSFMVEGAALSGDDLAFTLTIMPTDKQNPALFQTRFSLTRDWSRTTIPLADITRHLDLSFDHLIQIEPVGEAEGVEALFGLCDFVSLAKADNRPANQTAAPIMPATKAKVVVWDLDHTIWDGILVEDGAEGLRVRPGIREVIEALDARGILQSVASKNDHAPAMAALRHHGLSDYLLVPQIGWGPKSASLTRIADALNLGLDSFVFIDDQPFERGEVGETHPSVTVFNEVDALSLLDRPQFDVPITAESRGRRALYAVEAARAQAAEAADGNMDDFLRNCALVLDLAPLGSDDIERVYELSQRTNQLNVAATRFTREEVAALATPKNGVEAWTMRCRDRFGDYGLIGFAHIKPDVGQMLDFFMSCRVQRKRVEAAFLGWLAEHCAGAEVLTIQYRKTARNDAALAMFEALGFTLRTTGEGEGDLRLTLPTDVAGADIVKVQITQATQAALAAQEMV</sequence>
<dbReference type="InterPro" id="IPR010033">
    <property type="entry name" value="HAD_SF_ppase_IIIC"/>
</dbReference>
<dbReference type="OrthoDB" id="323926at2"/>
<dbReference type="NCBIfam" id="TIGR01686">
    <property type="entry name" value="FkbH"/>
    <property type="match status" value="1"/>
</dbReference>
<dbReference type="InterPro" id="IPR036412">
    <property type="entry name" value="HAD-like_sf"/>
</dbReference>
<accession>A0A2P2EEF2</accession>
<dbReference type="InterPro" id="IPR016181">
    <property type="entry name" value="Acyl_CoA_acyltransferase"/>
</dbReference>
<keyword evidence="2" id="KW-1185">Reference proteome</keyword>
<gene>
    <name evidence="1" type="ORF">PbB2_03142</name>
</gene>
<dbReference type="SUPFAM" id="SSF55729">
    <property type="entry name" value="Acyl-CoA N-acyltransferases (Nat)"/>
    <property type="match status" value="1"/>
</dbReference>
<proteinExistence type="predicted"/>
<dbReference type="InterPro" id="IPR023214">
    <property type="entry name" value="HAD_sf"/>
</dbReference>
<evidence type="ECO:0000313" key="1">
    <source>
        <dbReference type="EMBL" id="GBF59442.1"/>
    </source>
</evidence>
<dbReference type="Proteomes" id="UP000245086">
    <property type="component" value="Unassembled WGS sequence"/>
</dbReference>
<dbReference type="SUPFAM" id="SSF56784">
    <property type="entry name" value="HAD-like"/>
    <property type="match status" value="1"/>
</dbReference>
<protein>
    <recommendedName>
        <fullName evidence="3">N-acetyltransferase domain-containing protein</fullName>
    </recommendedName>
</protein>
<dbReference type="NCBIfam" id="TIGR01681">
    <property type="entry name" value="HAD-SF-IIIC"/>
    <property type="match status" value="1"/>
</dbReference>
<dbReference type="Gene3D" id="3.40.50.1000">
    <property type="entry name" value="HAD superfamily/HAD-like"/>
    <property type="match status" value="1"/>
</dbReference>
<evidence type="ECO:0000313" key="2">
    <source>
        <dbReference type="Proteomes" id="UP000245086"/>
    </source>
</evidence>